<proteinExistence type="predicted"/>
<gene>
    <name evidence="1" type="ORF">VPK24_05255</name>
</gene>
<evidence type="ECO:0000313" key="1">
    <source>
        <dbReference type="EMBL" id="MFG3817035.1"/>
    </source>
</evidence>
<keyword evidence="2" id="KW-1185">Reference proteome</keyword>
<organism evidence="1 2">
    <name type="scientific">Limnothrix redekei LRLZ20PSL1</name>
    <dbReference type="NCBI Taxonomy" id="3112953"/>
    <lineage>
        <taxon>Bacteria</taxon>
        <taxon>Bacillati</taxon>
        <taxon>Cyanobacteriota</taxon>
        <taxon>Cyanophyceae</taxon>
        <taxon>Pseudanabaenales</taxon>
        <taxon>Pseudanabaenaceae</taxon>
        <taxon>Limnothrix</taxon>
    </lineage>
</organism>
<evidence type="ECO:0000313" key="2">
    <source>
        <dbReference type="Proteomes" id="UP001604335"/>
    </source>
</evidence>
<reference evidence="2" key="1">
    <citation type="journal article" date="2024" name="Algal Res.">
        <title>Biochemical, toxicological and genomic investigation of a high-biomass producing Limnothrix strain isolated from Italian shallow drinking water reservoir.</title>
        <authorList>
            <person name="Simonazzi M."/>
            <person name="Shishido T.K."/>
            <person name="Delbaje E."/>
            <person name="Wahlsten M."/>
            <person name="Fewer D.P."/>
            <person name="Sivonen K."/>
            <person name="Pezzolesi L."/>
            <person name="Pistocchi R."/>
        </authorList>
    </citation>
    <scope>NUCLEOTIDE SEQUENCE [LARGE SCALE GENOMIC DNA]</scope>
    <source>
        <strain evidence="2">LRLZ20PSL1</strain>
    </source>
</reference>
<sequence length="42" mass="4460">MPFAQSSRAAGFHPEGASNILEMAGETIAPGEQQRFGIEKTP</sequence>
<name>A0ABW7C773_9CYAN</name>
<accession>A0ABW7C773</accession>
<dbReference type="RefSeq" id="WP_393011061.1">
    <property type="nucleotide sequence ID" value="NZ_JAZAQF010000028.1"/>
</dbReference>
<dbReference type="Proteomes" id="UP001604335">
    <property type="component" value="Unassembled WGS sequence"/>
</dbReference>
<dbReference type="EMBL" id="JAZAQF010000028">
    <property type="protein sequence ID" value="MFG3817035.1"/>
    <property type="molecule type" value="Genomic_DNA"/>
</dbReference>
<comment type="caution">
    <text evidence="1">The sequence shown here is derived from an EMBL/GenBank/DDBJ whole genome shotgun (WGS) entry which is preliminary data.</text>
</comment>
<protein>
    <submittedName>
        <fullName evidence="1">Uncharacterized protein</fullName>
    </submittedName>
</protein>